<dbReference type="PANTHER" id="PTHR34943:SF2">
    <property type="entry name" value="PROTEIN COFACTOR ASSEMBLY OF COMPLEX C SUBUNIT B CCB4, CHLOROPLASTIC"/>
    <property type="match status" value="1"/>
</dbReference>
<evidence type="ECO:0000256" key="1">
    <source>
        <dbReference type="SAM" id="Phobius"/>
    </source>
</evidence>
<accession>A0A8X8CK41</accession>
<keyword evidence="1" id="KW-0472">Membrane</keyword>
<dbReference type="EMBL" id="JAAWWB010000020">
    <property type="protein sequence ID" value="KAG6757100.1"/>
    <property type="molecule type" value="Genomic_DNA"/>
</dbReference>
<proteinExistence type="predicted"/>
<feature type="transmembrane region" description="Helical" evidence="1">
    <location>
        <begin position="20"/>
        <end position="41"/>
    </location>
</feature>
<dbReference type="InterPro" id="IPR044705">
    <property type="entry name" value="CCB4"/>
</dbReference>
<dbReference type="AlphaFoldDB" id="A0A8X8CK41"/>
<comment type="caution">
    <text evidence="2">The sequence shown here is derived from an EMBL/GenBank/DDBJ whole genome shotgun (WGS) entry which is preliminary data.</text>
</comment>
<dbReference type="GO" id="GO:0010190">
    <property type="term" value="P:cytochrome b6f complex assembly"/>
    <property type="evidence" value="ECO:0007669"/>
    <property type="project" value="TreeGrafter"/>
</dbReference>
<dbReference type="OrthoDB" id="439612at2759"/>
<evidence type="ECO:0000313" key="3">
    <source>
        <dbReference type="Proteomes" id="UP000886885"/>
    </source>
</evidence>
<keyword evidence="3" id="KW-1185">Reference proteome</keyword>
<gene>
    <name evidence="2" type="ORF">POTOM_037401</name>
</gene>
<sequence length="122" mass="13335">MLAGNDAKSSFFNGCSQSSADLLTLGLAVTSILTGLVWLAIRPKSICVRAIWPTFSLYPGISELPFLPLNTQGHFHGFQDIVSEILEPSFALPASSLLRRQIVIEPNHGVAKRRWSENKEAA</sequence>
<protein>
    <submittedName>
        <fullName evidence="2">Uncharacterized protein</fullName>
    </submittedName>
</protein>
<dbReference type="PANTHER" id="PTHR34943">
    <property type="match status" value="1"/>
</dbReference>
<organism evidence="2 3">
    <name type="scientific">Populus tomentosa</name>
    <name type="common">Chinese white poplar</name>
    <dbReference type="NCBI Taxonomy" id="118781"/>
    <lineage>
        <taxon>Eukaryota</taxon>
        <taxon>Viridiplantae</taxon>
        <taxon>Streptophyta</taxon>
        <taxon>Embryophyta</taxon>
        <taxon>Tracheophyta</taxon>
        <taxon>Spermatophyta</taxon>
        <taxon>Magnoliopsida</taxon>
        <taxon>eudicotyledons</taxon>
        <taxon>Gunneridae</taxon>
        <taxon>Pentapetalae</taxon>
        <taxon>rosids</taxon>
        <taxon>fabids</taxon>
        <taxon>Malpighiales</taxon>
        <taxon>Salicaceae</taxon>
        <taxon>Saliceae</taxon>
        <taxon>Populus</taxon>
    </lineage>
</organism>
<keyword evidence="1" id="KW-0812">Transmembrane</keyword>
<evidence type="ECO:0000313" key="2">
    <source>
        <dbReference type="EMBL" id="KAG6757100.1"/>
    </source>
</evidence>
<reference evidence="2" key="1">
    <citation type="journal article" date="2020" name="bioRxiv">
        <title>Hybrid origin of Populus tomentosa Carr. identified through genome sequencing and phylogenomic analysis.</title>
        <authorList>
            <person name="An X."/>
            <person name="Gao K."/>
            <person name="Chen Z."/>
            <person name="Li J."/>
            <person name="Yang X."/>
            <person name="Yang X."/>
            <person name="Zhou J."/>
            <person name="Guo T."/>
            <person name="Zhao T."/>
            <person name="Huang S."/>
            <person name="Miao D."/>
            <person name="Khan W.U."/>
            <person name="Rao P."/>
            <person name="Ye M."/>
            <person name="Lei B."/>
            <person name="Liao W."/>
            <person name="Wang J."/>
            <person name="Ji L."/>
            <person name="Li Y."/>
            <person name="Guo B."/>
            <person name="Mustafa N.S."/>
            <person name="Li S."/>
            <person name="Yun Q."/>
            <person name="Keller S.R."/>
            <person name="Mao J."/>
            <person name="Zhang R."/>
            <person name="Strauss S.H."/>
        </authorList>
    </citation>
    <scope>NUCLEOTIDE SEQUENCE</scope>
    <source>
        <strain evidence="2">GM15</strain>
        <tissue evidence="2">Leaf</tissue>
    </source>
</reference>
<keyword evidence="1" id="KW-1133">Transmembrane helix</keyword>
<dbReference type="GO" id="GO:0009507">
    <property type="term" value="C:chloroplast"/>
    <property type="evidence" value="ECO:0007669"/>
    <property type="project" value="TreeGrafter"/>
</dbReference>
<dbReference type="Proteomes" id="UP000886885">
    <property type="component" value="Chromosome 10D"/>
</dbReference>
<name>A0A8X8CK41_POPTO</name>